<evidence type="ECO:0000313" key="5">
    <source>
        <dbReference type="Proteomes" id="UP000195981"/>
    </source>
</evidence>
<accession>A0A1X6WUV7</accession>
<dbReference type="Pfam" id="PF02481">
    <property type="entry name" value="DNA_processg_A"/>
    <property type="match status" value="1"/>
</dbReference>
<keyword evidence="5" id="KW-1185">Reference proteome</keyword>
<dbReference type="SUPFAM" id="SSF102405">
    <property type="entry name" value="MCP/YpsA-like"/>
    <property type="match status" value="1"/>
</dbReference>
<evidence type="ECO:0000256" key="2">
    <source>
        <dbReference type="SAM" id="MobiDB-lite"/>
    </source>
</evidence>
<evidence type="ECO:0000256" key="1">
    <source>
        <dbReference type="ARBA" id="ARBA00006525"/>
    </source>
</evidence>
<evidence type="ECO:0000259" key="3">
    <source>
        <dbReference type="Pfam" id="PF02481"/>
    </source>
</evidence>
<dbReference type="GO" id="GO:0009294">
    <property type="term" value="P:DNA-mediated transformation"/>
    <property type="evidence" value="ECO:0007669"/>
    <property type="project" value="InterPro"/>
</dbReference>
<dbReference type="PANTHER" id="PTHR43022:SF1">
    <property type="entry name" value="PROTEIN SMF"/>
    <property type="match status" value="1"/>
</dbReference>
<protein>
    <submittedName>
        <fullName evidence="4">Rossmann fold nucleotide-binding protein Smf possibly involved in DNA uptake</fullName>
    </submittedName>
</protein>
<gene>
    <name evidence="4" type="ORF">FM110_03060</name>
</gene>
<evidence type="ECO:0000313" key="4">
    <source>
        <dbReference type="EMBL" id="SLM89136.1"/>
    </source>
</evidence>
<dbReference type="InterPro" id="IPR003488">
    <property type="entry name" value="DprA"/>
</dbReference>
<dbReference type="NCBIfam" id="TIGR00732">
    <property type="entry name" value="dprA"/>
    <property type="match status" value="1"/>
</dbReference>
<dbReference type="InterPro" id="IPR057666">
    <property type="entry name" value="DrpA_SLOG"/>
</dbReference>
<feature type="domain" description="Smf/DprA SLOG" evidence="3">
    <location>
        <begin position="191"/>
        <end position="405"/>
    </location>
</feature>
<dbReference type="Proteomes" id="UP000195981">
    <property type="component" value="Unassembled WGS sequence"/>
</dbReference>
<sequence length="482" mass="48565">MSPVAGSRPDHRGPSASLPTALSRPGPETSRAAPGAAGADLCARVAWSHLAEPTDAVAHYACRLLGHAGALELVREATVPEMLHALGGDLPADLADAVRRPSAPGDARGAAREGLGPAGAERLAARGGLGSGQGGPETSGRGPTGPVGNGPGRGSGAARASAALGRWRARLDGLDVDRVLDAAQARGIRAVVPGDADWPSVLDDLADTAPHCLWVSGAGSPAALVDAVPTIAMVGSRASTPYGEDTAASLAAALAVRGATIVSGGAYGIDAAAHRGALASGEGATLAVLAGGLDALYPRGNSRLLEAIRSRHALISEAPPATAPTRWRFLARNRLIAALGSATVVVEAAWRSGALSTARHADDLSRPVAAVPGPVTSAASAGCHRLIRERGAVLVTDAAEILELVRGQEAADGSVFAVQDELDLLDPVDRRVLDALPPRSAITLADLERLCALPGGAVEAAVARLELLGLARHAGERIARAR</sequence>
<dbReference type="AlphaFoldDB" id="A0A1X6WUV7"/>
<feature type="compositionally biased region" description="Gly residues" evidence="2">
    <location>
        <begin position="127"/>
        <end position="155"/>
    </location>
</feature>
<reference evidence="4 5" key="1">
    <citation type="submission" date="2017-02" db="EMBL/GenBank/DDBJ databases">
        <authorList>
            <person name="Peterson S.W."/>
        </authorList>
    </citation>
    <scope>NUCLEOTIDE SEQUENCE [LARGE SCALE GENOMIC DNA]</scope>
    <source>
        <strain evidence="4 5">CIP104813</strain>
    </source>
</reference>
<name>A0A1X6WUV7_9MICO</name>
<comment type="similarity">
    <text evidence="1">Belongs to the DprA/Smf family.</text>
</comment>
<organism evidence="4 5">
    <name type="scientific">Brachybacterium nesterenkovii</name>
    <dbReference type="NCBI Taxonomy" id="47847"/>
    <lineage>
        <taxon>Bacteria</taxon>
        <taxon>Bacillati</taxon>
        <taxon>Actinomycetota</taxon>
        <taxon>Actinomycetes</taxon>
        <taxon>Micrococcales</taxon>
        <taxon>Dermabacteraceae</taxon>
        <taxon>Brachybacterium</taxon>
    </lineage>
</organism>
<proteinExistence type="inferred from homology"/>
<feature type="region of interest" description="Disordered" evidence="2">
    <location>
        <begin position="123"/>
        <end position="159"/>
    </location>
</feature>
<dbReference type="EMBL" id="FWFG01000027">
    <property type="protein sequence ID" value="SLM89136.1"/>
    <property type="molecule type" value="Genomic_DNA"/>
</dbReference>
<feature type="region of interest" description="Disordered" evidence="2">
    <location>
        <begin position="1"/>
        <end position="34"/>
    </location>
</feature>
<dbReference type="PANTHER" id="PTHR43022">
    <property type="entry name" value="PROTEIN SMF"/>
    <property type="match status" value="1"/>
</dbReference>
<dbReference type="Gene3D" id="3.40.50.450">
    <property type="match status" value="1"/>
</dbReference>